<protein>
    <recommendedName>
        <fullName evidence="8">DUF1656 domain-containing protein</fullName>
    </recommendedName>
</protein>
<comment type="caution">
    <text evidence="6">The sequence shown here is derived from an EMBL/GenBank/DDBJ whole genome shotgun (WGS) entry which is preliminary data.</text>
</comment>
<keyword evidence="1" id="KW-1003">Cell membrane</keyword>
<feature type="transmembrane region" description="Helical" evidence="5">
    <location>
        <begin position="44"/>
        <end position="66"/>
    </location>
</feature>
<organism evidence="6 7">
    <name type="scientific">Reyranella soli</name>
    <dbReference type="NCBI Taxonomy" id="1230389"/>
    <lineage>
        <taxon>Bacteria</taxon>
        <taxon>Pseudomonadati</taxon>
        <taxon>Pseudomonadota</taxon>
        <taxon>Alphaproteobacteria</taxon>
        <taxon>Hyphomicrobiales</taxon>
        <taxon>Reyranellaceae</taxon>
        <taxon>Reyranella</taxon>
    </lineage>
</organism>
<name>A0A512NL98_9HYPH</name>
<evidence type="ECO:0000313" key="7">
    <source>
        <dbReference type="Proteomes" id="UP000321058"/>
    </source>
</evidence>
<proteinExistence type="predicted"/>
<keyword evidence="4 5" id="KW-0472">Membrane</keyword>
<dbReference type="AlphaFoldDB" id="A0A512NL98"/>
<evidence type="ECO:0000256" key="3">
    <source>
        <dbReference type="ARBA" id="ARBA00022989"/>
    </source>
</evidence>
<evidence type="ECO:0000313" key="6">
    <source>
        <dbReference type="EMBL" id="GEP59726.1"/>
    </source>
</evidence>
<dbReference type="InterPro" id="IPR012451">
    <property type="entry name" value="DUF1656"/>
</dbReference>
<accession>A0A512NL98</accession>
<dbReference type="RefSeq" id="WP_147155104.1">
    <property type="nucleotide sequence ID" value="NZ_BKAJ01000138.1"/>
</dbReference>
<sequence length="67" mass="7552">MTHRFAELVVGDVLLAPFVTYMVAALVMFVLLRPILHWSGFARLFSHPSIAELSIYVMVLGMLTVLF</sequence>
<dbReference type="OrthoDB" id="7283592at2"/>
<evidence type="ECO:0000256" key="5">
    <source>
        <dbReference type="SAM" id="Phobius"/>
    </source>
</evidence>
<feature type="transmembrane region" description="Helical" evidence="5">
    <location>
        <begin position="13"/>
        <end position="32"/>
    </location>
</feature>
<evidence type="ECO:0000256" key="4">
    <source>
        <dbReference type="ARBA" id="ARBA00023136"/>
    </source>
</evidence>
<dbReference type="EMBL" id="BKAJ01000138">
    <property type="protein sequence ID" value="GEP59726.1"/>
    <property type="molecule type" value="Genomic_DNA"/>
</dbReference>
<keyword evidence="3 5" id="KW-1133">Transmembrane helix</keyword>
<reference evidence="6 7" key="1">
    <citation type="submission" date="2019-07" db="EMBL/GenBank/DDBJ databases">
        <title>Whole genome shotgun sequence of Reyranella soli NBRC 108950.</title>
        <authorList>
            <person name="Hosoyama A."/>
            <person name="Uohara A."/>
            <person name="Ohji S."/>
            <person name="Ichikawa N."/>
        </authorList>
    </citation>
    <scope>NUCLEOTIDE SEQUENCE [LARGE SCALE GENOMIC DNA]</scope>
    <source>
        <strain evidence="6 7">NBRC 108950</strain>
    </source>
</reference>
<keyword evidence="2 5" id="KW-0812">Transmembrane</keyword>
<evidence type="ECO:0008006" key="8">
    <source>
        <dbReference type="Google" id="ProtNLM"/>
    </source>
</evidence>
<evidence type="ECO:0000256" key="1">
    <source>
        <dbReference type="ARBA" id="ARBA00022475"/>
    </source>
</evidence>
<keyword evidence="7" id="KW-1185">Reference proteome</keyword>
<gene>
    <name evidence="6" type="ORF">RSO01_68920</name>
</gene>
<dbReference type="Proteomes" id="UP000321058">
    <property type="component" value="Unassembled WGS sequence"/>
</dbReference>
<dbReference type="Pfam" id="PF07869">
    <property type="entry name" value="DUF1656"/>
    <property type="match status" value="1"/>
</dbReference>
<evidence type="ECO:0000256" key="2">
    <source>
        <dbReference type="ARBA" id="ARBA00022692"/>
    </source>
</evidence>